<accession>A0A0D0EW45</accession>
<proteinExistence type="predicted"/>
<gene>
    <name evidence="1" type="ORF">B4167_2014</name>
</gene>
<dbReference type="EMBL" id="JXLU01000031">
    <property type="protein sequence ID" value="KIO73538.1"/>
    <property type="molecule type" value="Genomic_DNA"/>
</dbReference>
<evidence type="ECO:0000313" key="1">
    <source>
        <dbReference type="EMBL" id="KIO73538.1"/>
    </source>
</evidence>
<reference evidence="1 2" key="1">
    <citation type="submission" date="2015-01" db="EMBL/GenBank/DDBJ databases">
        <title>Draft Genome Sequences of Four Bacillus thermoamylovorans Strains, Isolated From Food Products.</title>
        <authorList>
            <person name="Krawcyk A.O."/>
            <person name="Berendsen E.M."/>
            <person name="Eijlander R.T."/>
            <person name="de Jong A."/>
            <person name="Wells-Bennik M."/>
            <person name="Kuipers O.P."/>
        </authorList>
    </citation>
    <scope>NUCLEOTIDE SEQUENCE [LARGE SCALE GENOMIC DNA]</scope>
    <source>
        <strain evidence="1 2">B4167</strain>
    </source>
</reference>
<dbReference type="AlphaFoldDB" id="A0A0D0EW45"/>
<comment type="caution">
    <text evidence="1">The sequence shown here is derived from an EMBL/GenBank/DDBJ whole genome shotgun (WGS) entry which is preliminary data.</text>
</comment>
<organism evidence="1 2">
    <name type="scientific">Caldibacillus thermoamylovorans</name>
    <dbReference type="NCBI Taxonomy" id="35841"/>
    <lineage>
        <taxon>Bacteria</taxon>
        <taxon>Bacillati</taxon>
        <taxon>Bacillota</taxon>
        <taxon>Bacilli</taxon>
        <taxon>Bacillales</taxon>
        <taxon>Bacillaceae</taxon>
        <taxon>Caldibacillus</taxon>
    </lineage>
</organism>
<dbReference type="Proteomes" id="UP000032076">
    <property type="component" value="Unassembled WGS sequence"/>
</dbReference>
<name>A0A0D0EW45_9BACI</name>
<evidence type="ECO:0000313" key="2">
    <source>
        <dbReference type="Proteomes" id="UP000032076"/>
    </source>
</evidence>
<protein>
    <submittedName>
        <fullName evidence="1">Uncharacterized protein</fullName>
    </submittedName>
</protein>
<sequence length="52" mass="6119">MKSFGWNQILQGIFQVKKSKNTVTHNGVTVFNHFIQLFLRSHFPTNFCTFKT</sequence>